<name>A0ABW9SS54_9BURK</name>
<dbReference type="EC" id="2.7.7.65" evidence="1"/>
<dbReference type="Proteomes" id="UP000735592">
    <property type="component" value="Unassembled WGS sequence"/>
</dbReference>
<evidence type="ECO:0000313" key="4">
    <source>
        <dbReference type="EMBL" id="MTW34997.1"/>
    </source>
</evidence>
<dbReference type="InterPro" id="IPR029016">
    <property type="entry name" value="GAF-like_dom_sf"/>
</dbReference>
<dbReference type="Pfam" id="PF04340">
    <property type="entry name" value="DUF484"/>
    <property type="match status" value="1"/>
</dbReference>
<feature type="domain" description="GGDEF" evidence="3">
    <location>
        <begin position="248"/>
        <end position="388"/>
    </location>
</feature>
<dbReference type="InterPro" id="IPR050469">
    <property type="entry name" value="Diguanylate_Cyclase"/>
</dbReference>
<dbReference type="PANTHER" id="PTHR45138:SF9">
    <property type="entry name" value="DIGUANYLATE CYCLASE DGCM-RELATED"/>
    <property type="match status" value="1"/>
</dbReference>
<dbReference type="NCBIfam" id="TIGR00254">
    <property type="entry name" value="GGDEF"/>
    <property type="match status" value="1"/>
</dbReference>
<dbReference type="PANTHER" id="PTHR45138">
    <property type="entry name" value="REGULATORY COMPONENTS OF SENSORY TRANSDUCTION SYSTEM"/>
    <property type="match status" value="1"/>
</dbReference>
<protein>
    <recommendedName>
        <fullName evidence="1">diguanylate cyclase</fullName>
        <ecNumber evidence="1">2.7.7.65</ecNumber>
    </recommendedName>
</protein>
<keyword evidence="5" id="KW-1185">Reference proteome</keyword>
<organism evidence="4 5">
    <name type="scientific">Pseudoduganella danionis</name>
    <dbReference type="NCBI Taxonomy" id="1890295"/>
    <lineage>
        <taxon>Bacteria</taxon>
        <taxon>Pseudomonadati</taxon>
        <taxon>Pseudomonadota</taxon>
        <taxon>Betaproteobacteria</taxon>
        <taxon>Burkholderiales</taxon>
        <taxon>Oxalobacteraceae</taxon>
        <taxon>Telluria group</taxon>
        <taxon>Pseudoduganella</taxon>
    </lineage>
</organism>
<dbReference type="Gene3D" id="3.30.70.270">
    <property type="match status" value="1"/>
</dbReference>
<evidence type="ECO:0000256" key="1">
    <source>
        <dbReference type="ARBA" id="ARBA00012528"/>
    </source>
</evidence>
<dbReference type="SUPFAM" id="SSF55073">
    <property type="entry name" value="Nucleotide cyclase"/>
    <property type="match status" value="1"/>
</dbReference>
<evidence type="ECO:0000259" key="3">
    <source>
        <dbReference type="PROSITE" id="PS50887"/>
    </source>
</evidence>
<comment type="caution">
    <text evidence="4">The sequence shown here is derived from an EMBL/GenBank/DDBJ whole genome shotgun (WGS) entry which is preliminary data.</text>
</comment>
<dbReference type="InterPro" id="IPR000160">
    <property type="entry name" value="GGDEF_dom"/>
</dbReference>
<dbReference type="SUPFAM" id="SSF55781">
    <property type="entry name" value="GAF domain-like"/>
    <property type="match status" value="1"/>
</dbReference>
<proteinExistence type="predicted"/>
<accession>A0ABW9SS54</accession>
<evidence type="ECO:0000256" key="2">
    <source>
        <dbReference type="ARBA" id="ARBA00034247"/>
    </source>
</evidence>
<dbReference type="InterPro" id="IPR007435">
    <property type="entry name" value="DUF484"/>
</dbReference>
<comment type="catalytic activity">
    <reaction evidence="2">
        <text>2 GTP = 3',3'-c-di-GMP + 2 diphosphate</text>
        <dbReference type="Rhea" id="RHEA:24898"/>
        <dbReference type="ChEBI" id="CHEBI:33019"/>
        <dbReference type="ChEBI" id="CHEBI:37565"/>
        <dbReference type="ChEBI" id="CHEBI:58805"/>
        <dbReference type="EC" id="2.7.7.65"/>
    </reaction>
</comment>
<dbReference type="CDD" id="cd01949">
    <property type="entry name" value="GGDEF"/>
    <property type="match status" value="1"/>
</dbReference>
<reference evidence="4 5" key="1">
    <citation type="submission" date="2019-11" db="EMBL/GenBank/DDBJ databases">
        <title>Type strains purchased from KCTC, JCM and DSMZ.</title>
        <authorList>
            <person name="Lu H."/>
        </authorList>
    </citation>
    <scope>NUCLEOTIDE SEQUENCE [LARGE SCALE GENOMIC DNA]</scope>
    <source>
        <strain evidence="4 5">DSM 103461</strain>
    </source>
</reference>
<dbReference type="PROSITE" id="PS50887">
    <property type="entry name" value="GGDEF"/>
    <property type="match status" value="1"/>
</dbReference>
<dbReference type="RefSeq" id="WP_155436332.1">
    <property type="nucleotide sequence ID" value="NZ_JBHLXK010000002.1"/>
</dbReference>
<evidence type="ECO:0000313" key="5">
    <source>
        <dbReference type="Proteomes" id="UP000735592"/>
    </source>
</evidence>
<dbReference type="InterPro" id="IPR043128">
    <property type="entry name" value="Rev_trsase/Diguanyl_cyclase"/>
</dbReference>
<sequence>MTQTASSKLRPNSTPAAAAEELAAENQALRARMTYLLEQAERNHSIMTRHQAFDLEIVGAANFPELIGIIFRVLPVISELDCVTLTLLDEDADIREVMLKLDVVFEDFPGLIFVEEVEAMGLELAPRNAQAAAPRPQLGMYDARRHATAFPRPPAGLQSVALVPLLRNKRIIGSLNLGSCDPTRFTPSLGTDFIEHMASIIAICLENVISNEMLKYIGLTDSLTGVYNRRYIDRRLLEEIARARRQQYPISFMYIDIDHFKRVNDTVGHGGGDDVLREVSRRIKNELRSSDALARFGGEEFVVLLIDADLDSAAFVAERIRASVAGSMIVLSQELQLSVTVSIGVACLAPGEAEGDPAVVARTWVAQADARLYVAKENGRNRVISRDADADAAAGLRNVG</sequence>
<dbReference type="EMBL" id="WNKW01000006">
    <property type="protein sequence ID" value="MTW34997.1"/>
    <property type="molecule type" value="Genomic_DNA"/>
</dbReference>
<dbReference type="InterPro" id="IPR029787">
    <property type="entry name" value="Nucleotide_cyclase"/>
</dbReference>
<gene>
    <name evidence="4" type="ORF">GM655_19525</name>
</gene>
<dbReference type="Pfam" id="PF00990">
    <property type="entry name" value="GGDEF"/>
    <property type="match status" value="1"/>
</dbReference>
<dbReference type="Gene3D" id="3.30.450.40">
    <property type="match status" value="1"/>
</dbReference>
<dbReference type="SMART" id="SM00267">
    <property type="entry name" value="GGDEF"/>
    <property type="match status" value="1"/>
</dbReference>